<accession>A0ACC0ZZF0</accession>
<name>A0ACC0ZZF0_9ROSI</name>
<dbReference type="Proteomes" id="UP001164250">
    <property type="component" value="Chromosome 13"/>
</dbReference>
<sequence length="287" mass="33305">MATMRAREAEWDSLEELFERGETINDRDEEMVDLSYVINITEEEVRREIEDLKECYEEEATAPFPDDDYLAWMFFVDGCALLHYIDFAVTDKEDTMIKEFKERVHDLQFFRNIEELKAAGIRLRPSGTFCLRDITFNLGTLRLLSIQVADSTASRLLNLIAYEMCPDFVNDFGVSSYVAFLDILIDQAQDVKELRDKQILHNFLGSDEDVAKLFNEIGTDLVSNPNIYRDVKSKIQRRYDNKFMTSMAQFIHEYFRSPWSAIAFVAAIIALASTVAQTVYTILGYYK</sequence>
<organism evidence="1 2">
    <name type="scientific">Pistacia atlantica</name>
    <dbReference type="NCBI Taxonomy" id="434234"/>
    <lineage>
        <taxon>Eukaryota</taxon>
        <taxon>Viridiplantae</taxon>
        <taxon>Streptophyta</taxon>
        <taxon>Embryophyta</taxon>
        <taxon>Tracheophyta</taxon>
        <taxon>Spermatophyta</taxon>
        <taxon>Magnoliopsida</taxon>
        <taxon>eudicotyledons</taxon>
        <taxon>Gunneridae</taxon>
        <taxon>Pentapetalae</taxon>
        <taxon>rosids</taxon>
        <taxon>malvids</taxon>
        <taxon>Sapindales</taxon>
        <taxon>Anacardiaceae</taxon>
        <taxon>Pistacia</taxon>
    </lineage>
</organism>
<keyword evidence="2" id="KW-1185">Reference proteome</keyword>
<dbReference type="EMBL" id="CM047909">
    <property type="protein sequence ID" value="KAJ0079478.1"/>
    <property type="molecule type" value="Genomic_DNA"/>
</dbReference>
<gene>
    <name evidence="1" type="ORF">Patl1_23471</name>
</gene>
<comment type="caution">
    <text evidence="1">The sequence shown here is derived from an EMBL/GenBank/DDBJ whole genome shotgun (WGS) entry which is preliminary data.</text>
</comment>
<evidence type="ECO:0000313" key="2">
    <source>
        <dbReference type="Proteomes" id="UP001164250"/>
    </source>
</evidence>
<reference evidence="2" key="1">
    <citation type="journal article" date="2023" name="G3 (Bethesda)">
        <title>Genome assembly and association tests identify interacting loci associated with vigor, precocity, and sex in interspecific pistachio rootstocks.</title>
        <authorList>
            <person name="Palmer W."/>
            <person name="Jacygrad E."/>
            <person name="Sagayaradj S."/>
            <person name="Cavanaugh K."/>
            <person name="Han R."/>
            <person name="Bertier L."/>
            <person name="Beede B."/>
            <person name="Kafkas S."/>
            <person name="Golino D."/>
            <person name="Preece J."/>
            <person name="Michelmore R."/>
        </authorList>
    </citation>
    <scope>NUCLEOTIDE SEQUENCE [LARGE SCALE GENOMIC DNA]</scope>
</reference>
<evidence type="ECO:0000313" key="1">
    <source>
        <dbReference type="EMBL" id="KAJ0079478.1"/>
    </source>
</evidence>
<protein>
    <submittedName>
        <fullName evidence="1">Uncharacterized protein</fullName>
    </submittedName>
</protein>
<proteinExistence type="predicted"/>